<keyword evidence="6" id="KW-1185">Reference proteome</keyword>
<feature type="region of interest" description="Disordered" evidence="2">
    <location>
        <begin position="320"/>
        <end position="341"/>
    </location>
</feature>
<dbReference type="InterPro" id="IPR029000">
    <property type="entry name" value="Cyclophilin-like_dom_sf"/>
</dbReference>
<dbReference type="InterPro" id="IPR002130">
    <property type="entry name" value="Cyclophilin-type_PPIase_dom"/>
</dbReference>
<keyword evidence="3" id="KW-1133">Transmembrane helix</keyword>
<evidence type="ECO:0000259" key="4">
    <source>
        <dbReference type="PROSITE" id="PS50072"/>
    </source>
</evidence>
<evidence type="ECO:0000256" key="1">
    <source>
        <dbReference type="ARBA" id="ARBA00002388"/>
    </source>
</evidence>
<dbReference type="Pfam" id="PF00160">
    <property type="entry name" value="Pro_isomerase"/>
    <property type="match status" value="1"/>
</dbReference>
<feature type="compositionally biased region" description="Polar residues" evidence="2">
    <location>
        <begin position="65"/>
        <end position="78"/>
    </location>
</feature>
<dbReference type="PANTHER" id="PTHR45625">
    <property type="entry name" value="PEPTIDYL-PROLYL CIS-TRANS ISOMERASE-RELATED"/>
    <property type="match status" value="1"/>
</dbReference>
<feature type="compositionally biased region" description="Pro residues" evidence="2">
    <location>
        <begin position="1"/>
        <end position="21"/>
    </location>
</feature>
<evidence type="ECO:0000313" key="5">
    <source>
        <dbReference type="EMBL" id="ORA96475.1"/>
    </source>
</evidence>
<feature type="region of interest" description="Disordered" evidence="2">
    <location>
        <begin position="65"/>
        <end position="98"/>
    </location>
</feature>
<evidence type="ECO:0000313" key="6">
    <source>
        <dbReference type="Proteomes" id="UP000192739"/>
    </source>
</evidence>
<proteinExistence type="predicted"/>
<keyword evidence="3" id="KW-0812">Transmembrane</keyword>
<evidence type="ECO:0000256" key="2">
    <source>
        <dbReference type="SAM" id="MobiDB-lite"/>
    </source>
</evidence>
<dbReference type="PRINTS" id="PR00153">
    <property type="entry name" value="CSAPPISMRASE"/>
</dbReference>
<dbReference type="SUPFAM" id="SSF50891">
    <property type="entry name" value="Cyclophilin-like"/>
    <property type="match status" value="1"/>
</dbReference>
<dbReference type="OrthoDB" id="5507614at2"/>
<sequence length="360" mass="37381">MPEVSPPASGPPPNTPQPSAPQPSAEQPHPPAPQRKRTLLLTALGSVAVLAIAAGIFAVLVLPNTKNDTTSSPGSSDVSETDAPADHTSAASATPSVPPLPAFAAPANLGANCQYPAAAEPAAKPAKPPQSGKVPTDPPQIPATLSTDHGDIGLQLANNESPCTVNSFVSLAQQGFFDNTYCHRLTVTATLGVLQCGDPRSDGTGGPGYEFANEYPTDQYQADDPALSQPVLYPRGTLAMANAGPNTNGSQFFLVYNDSELPPEYPVFGTIDEAGLEIIHAIAQAGVVDGAEDGQPPAPSRSSRCGYVNWDARGQSAVCPSLPEQTRKSGTGGHPPRNMPESQVFYLNCARHMRRNPPLG</sequence>
<accession>A0A1E3S5M3</accession>
<feature type="domain" description="PPIase cyclophilin-type" evidence="4">
    <location>
        <begin position="146"/>
        <end position="307"/>
    </location>
</feature>
<dbReference type="PROSITE" id="PS50072">
    <property type="entry name" value="CSA_PPIASE_2"/>
    <property type="match status" value="1"/>
</dbReference>
<keyword evidence="3" id="KW-0472">Membrane</keyword>
<dbReference type="InterPro" id="IPR044666">
    <property type="entry name" value="Cyclophilin_A-like"/>
</dbReference>
<dbReference type="GO" id="GO:0003755">
    <property type="term" value="F:peptidyl-prolyl cis-trans isomerase activity"/>
    <property type="evidence" value="ECO:0007669"/>
    <property type="project" value="InterPro"/>
</dbReference>
<evidence type="ECO:0000256" key="3">
    <source>
        <dbReference type="SAM" id="Phobius"/>
    </source>
</evidence>
<dbReference type="Proteomes" id="UP000192739">
    <property type="component" value="Unassembled WGS sequence"/>
</dbReference>
<organism evidence="5 6">
    <name type="scientific">Mycobacterium intermedium</name>
    <dbReference type="NCBI Taxonomy" id="28445"/>
    <lineage>
        <taxon>Bacteria</taxon>
        <taxon>Bacillati</taxon>
        <taxon>Actinomycetota</taxon>
        <taxon>Actinomycetes</taxon>
        <taxon>Mycobacteriales</taxon>
        <taxon>Mycobacteriaceae</taxon>
        <taxon>Mycobacterium</taxon>
        <taxon>Mycobacterium simiae complex</taxon>
    </lineage>
</organism>
<protein>
    <recommendedName>
        <fullName evidence="4">PPIase cyclophilin-type domain-containing protein</fullName>
    </recommendedName>
</protein>
<comment type="function">
    <text evidence="1">PPIases accelerate the folding of proteins. It catalyzes the cis-trans isomerization of proline imidic peptide bonds in oligopeptides.</text>
</comment>
<feature type="region of interest" description="Disordered" evidence="2">
    <location>
        <begin position="1"/>
        <end position="35"/>
    </location>
</feature>
<comment type="caution">
    <text evidence="5">The sequence shown here is derived from an EMBL/GenBank/DDBJ whole genome shotgun (WGS) entry which is preliminary data.</text>
</comment>
<dbReference type="AlphaFoldDB" id="A0A1E3S5M3"/>
<dbReference type="STRING" id="28445.BHQ20_26710"/>
<dbReference type="PANTHER" id="PTHR45625:SF3">
    <property type="entry name" value="PEPTIDYL-PROLYL CIS-TRANS ISOMERASE B-RELATED"/>
    <property type="match status" value="1"/>
</dbReference>
<dbReference type="EMBL" id="MVHT01000097">
    <property type="protein sequence ID" value="ORA96475.1"/>
    <property type="molecule type" value="Genomic_DNA"/>
</dbReference>
<feature type="transmembrane region" description="Helical" evidence="3">
    <location>
        <begin position="39"/>
        <end position="62"/>
    </location>
</feature>
<name>A0A1E3S5M3_MYCIE</name>
<dbReference type="Gene3D" id="2.40.100.10">
    <property type="entry name" value="Cyclophilin-like"/>
    <property type="match status" value="1"/>
</dbReference>
<dbReference type="CDD" id="cd00317">
    <property type="entry name" value="cyclophilin"/>
    <property type="match status" value="1"/>
</dbReference>
<reference evidence="5 6" key="1">
    <citation type="submission" date="2017-02" db="EMBL/GenBank/DDBJ databases">
        <title>The new phylogeny of genus Mycobacterium.</title>
        <authorList>
            <person name="Tortoli E."/>
            <person name="Trovato A."/>
            <person name="Cirillo D.M."/>
        </authorList>
    </citation>
    <scope>NUCLEOTIDE SEQUENCE [LARGE SCALE GENOMIC DNA]</scope>
    <source>
        <strain evidence="5 6">DSM 44049</strain>
    </source>
</reference>
<gene>
    <name evidence="5" type="ORF">BST27_25495</name>
</gene>